<comment type="similarity">
    <text evidence="1">Belongs to the DapA family.</text>
</comment>
<sequence length="143" mass="15694">TSRGQRQMCIRDWSRSGCDMLQETVGRLAEIKNIIAIKEATGNLTRVHQIKELVSDDFILLSGDDASALDFMQLGGHGVISVTANVAAREMADMCKLEAEGQFAEARAINQRLMPLHNKLFVEPNPIPVKWACKALGLVATDT</sequence>
<dbReference type="SUPFAM" id="SSF51569">
    <property type="entry name" value="Aldolase"/>
    <property type="match status" value="1"/>
</dbReference>
<keyword evidence="2" id="KW-0456">Lyase</keyword>
<keyword evidence="4" id="KW-1185">Reference proteome</keyword>
<accession>A0A4Z0KT58</accession>
<evidence type="ECO:0000313" key="4">
    <source>
        <dbReference type="Proteomes" id="UP000298196"/>
    </source>
</evidence>
<reference evidence="3 4" key="1">
    <citation type="submission" date="2018-03" db="EMBL/GenBank/DDBJ databases">
        <title>Non-Typhoidal Salmonella genome sequencing and assembly.</title>
        <authorList>
            <person name="Matchawe C."/>
        </authorList>
    </citation>
    <scope>NUCLEOTIDE SEQUENCE [LARGE SCALE GENOMIC DNA]</scope>
    <source>
        <strain evidence="3 4">22sa</strain>
    </source>
</reference>
<dbReference type="GO" id="GO:0008840">
    <property type="term" value="F:4-hydroxy-tetrahydrodipicolinate synthase activity"/>
    <property type="evidence" value="ECO:0007669"/>
    <property type="project" value="TreeGrafter"/>
</dbReference>
<dbReference type="Gene3D" id="3.20.20.70">
    <property type="entry name" value="Aldolase class I"/>
    <property type="match status" value="1"/>
</dbReference>
<evidence type="ECO:0000256" key="1">
    <source>
        <dbReference type="ARBA" id="ARBA00007592"/>
    </source>
</evidence>
<feature type="non-terminal residue" evidence="3">
    <location>
        <position position="143"/>
    </location>
</feature>
<dbReference type="SMART" id="SM01130">
    <property type="entry name" value="DHDPS"/>
    <property type="match status" value="1"/>
</dbReference>
<dbReference type="PANTHER" id="PTHR12128">
    <property type="entry name" value="DIHYDRODIPICOLINATE SYNTHASE"/>
    <property type="match status" value="1"/>
</dbReference>
<feature type="non-terminal residue" evidence="3">
    <location>
        <position position="1"/>
    </location>
</feature>
<evidence type="ECO:0000313" key="3">
    <source>
        <dbReference type="EMBL" id="TGD41120.1"/>
    </source>
</evidence>
<gene>
    <name evidence="3" type="ORF">C9F07_30335</name>
</gene>
<dbReference type="InterPro" id="IPR013785">
    <property type="entry name" value="Aldolase_TIM"/>
</dbReference>
<dbReference type="GO" id="GO:0005829">
    <property type="term" value="C:cytosol"/>
    <property type="evidence" value="ECO:0007669"/>
    <property type="project" value="TreeGrafter"/>
</dbReference>
<dbReference type="PANTHER" id="PTHR12128:SF66">
    <property type="entry name" value="4-HYDROXY-2-OXOGLUTARATE ALDOLASE, MITOCHONDRIAL"/>
    <property type="match status" value="1"/>
</dbReference>
<proteinExistence type="inferred from homology"/>
<dbReference type="InterPro" id="IPR002220">
    <property type="entry name" value="DapA-like"/>
</dbReference>
<protein>
    <submittedName>
        <fullName evidence="3">4-hydroxy-tetrahydrodipicolinate synthase</fullName>
    </submittedName>
</protein>
<dbReference type="Pfam" id="PF00701">
    <property type="entry name" value="DHDPS"/>
    <property type="match status" value="1"/>
</dbReference>
<evidence type="ECO:0000256" key="2">
    <source>
        <dbReference type="ARBA" id="ARBA00023239"/>
    </source>
</evidence>
<comment type="caution">
    <text evidence="3">The sequence shown here is derived from an EMBL/GenBank/DDBJ whole genome shotgun (WGS) entry which is preliminary data.</text>
</comment>
<dbReference type="EMBL" id="PYKI01003023">
    <property type="protein sequence ID" value="TGD41120.1"/>
    <property type="molecule type" value="Genomic_DNA"/>
</dbReference>
<dbReference type="Proteomes" id="UP000298196">
    <property type="component" value="Unassembled WGS sequence"/>
</dbReference>
<dbReference type="AlphaFoldDB" id="A0A4Z0KT58"/>
<organism evidence="3 4">
    <name type="scientific">Salmonella enterica subsp. enterica serovar Poona</name>
    <dbReference type="NCBI Taxonomy" id="436295"/>
    <lineage>
        <taxon>Bacteria</taxon>
        <taxon>Pseudomonadati</taxon>
        <taxon>Pseudomonadota</taxon>
        <taxon>Gammaproteobacteria</taxon>
        <taxon>Enterobacterales</taxon>
        <taxon>Enterobacteriaceae</taxon>
        <taxon>Salmonella</taxon>
    </lineage>
</organism>
<name>A0A4Z0KT58_SALET</name>